<feature type="transmembrane region" description="Helical" evidence="1">
    <location>
        <begin position="85"/>
        <end position="106"/>
    </location>
</feature>
<proteinExistence type="predicted"/>
<feature type="transmembrane region" description="Helical" evidence="1">
    <location>
        <begin position="279"/>
        <end position="300"/>
    </location>
</feature>
<keyword evidence="4" id="KW-1185">Reference proteome</keyword>
<comment type="caution">
    <text evidence="3">The sequence shown here is derived from an EMBL/GenBank/DDBJ whole genome shotgun (WGS) entry which is preliminary data.</text>
</comment>
<keyword evidence="1" id="KW-0472">Membrane</keyword>
<feature type="transmembrane region" description="Helical" evidence="1">
    <location>
        <begin position="141"/>
        <end position="161"/>
    </location>
</feature>
<feature type="transmembrane region" description="Helical" evidence="1">
    <location>
        <begin position="248"/>
        <end position="267"/>
    </location>
</feature>
<reference evidence="3" key="1">
    <citation type="submission" date="2017-07" db="EMBL/GenBank/DDBJ databases">
        <authorList>
            <person name="Sun Z.S."/>
            <person name="Albrecht U."/>
            <person name="Echele G."/>
            <person name="Lee C.C."/>
        </authorList>
    </citation>
    <scope>NUCLEOTIDE SEQUENCE</scope>
    <source>
        <strain evidence="3">UFG-1</strain>
        <tissue evidence="3">Leaf</tissue>
    </source>
</reference>
<reference evidence="3" key="3">
    <citation type="journal article" date="2018" name="Gigascience">
        <title>Genome assembly of the pink ipe (Handroanthus impetiginosus, Bignoniaceae), a highly-valued ecologically keystone neotropical timber forest tree.</title>
        <authorList>
            <person name="Silva-Junior O.B."/>
            <person name="Novaes E."/>
            <person name="Grattapaglia D."/>
            <person name="Collevatti R.G."/>
        </authorList>
    </citation>
    <scope>NUCLEOTIDE SEQUENCE [LARGE SCALE GENOMIC DNA]</scope>
    <source>
        <strain evidence="3">UFG-1</strain>
        <tissue evidence="3">Leaf</tissue>
    </source>
</reference>
<evidence type="ECO:0000313" key="4">
    <source>
        <dbReference type="Proteomes" id="UP000231279"/>
    </source>
</evidence>
<dbReference type="PANTHER" id="PTHR31963">
    <property type="entry name" value="RAS GUANINE NUCLEOTIDE EXCHANGE FACTOR K"/>
    <property type="match status" value="1"/>
</dbReference>
<feature type="transmembrane region" description="Helical" evidence="1">
    <location>
        <begin position="46"/>
        <end position="65"/>
    </location>
</feature>
<dbReference type="Pfam" id="PF12056">
    <property type="entry name" value="DUF3537"/>
    <property type="match status" value="1"/>
</dbReference>
<dbReference type="EMBL" id="NKXS01004535">
    <property type="protein sequence ID" value="PIN06090.1"/>
    <property type="molecule type" value="Genomic_DNA"/>
</dbReference>
<reference evidence="4" key="2">
    <citation type="journal article" date="2018" name="Gigascience">
        <title>Genome assembly of the Pink Ipe (Handroanthus impetiginosus, Bignoniaceae), a highly valued, ecologically keystone Neotropical timber forest tree.</title>
        <authorList>
            <person name="Silva-Junior O.B."/>
            <person name="Grattapaglia D."/>
            <person name="Novaes E."/>
            <person name="Collevatti R.G."/>
        </authorList>
    </citation>
    <scope>NUCLEOTIDE SEQUENCE [LARGE SCALE GENOMIC DNA]</scope>
    <source>
        <strain evidence="4">cv. UFG-1</strain>
    </source>
</reference>
<dbReference type="PANTHER" id="PTHR31963:SF16">
    <property type="entry name" value="OS06G0635200 PROTEIN"/>
    <property type="match status" value="1"/>
</dbReference>
<evidence type="ECO:0008006" key="5">
    <source>
        <dbReference type="Google" id="ProtNLM"/>
    </source>
</evidence>
<dbReference type="OrthoDB" id="1916325at2759"/>
<accession>A0A2G9I2R6</accession>
<dbReference type="EMBL" id="NKXS01000485">
    <property type="protein sequence ID" value="PIN23900.1"/>
    <property type="molecule type" value="Genomic_DNA"/>
</dbReference>
<evidence type="ECO:0000313" key="3">
    <source>
        <dbReference type="EMBL" id="PIN23900.1"/>
    </source>
</evidence>
<evidence type="ECO:0000256" key="1">
    <source>
        <dbReference type="SAM" id="Phobius"/>
    </source>
</evidence>
<dbReference type="AlphaFoldDB" id="A0A2G9I2R6"/>
<organism evidence="3 4">
    <name type="scientific">Handroanthus impetiginosus</name>
    <dbReference type="NCBI Taxonomy" id="429701"/>
    <lineage>
        <taxon>Eukaryota</taxon>
        <taxon>Viridiplantae</taxon>
        <taxon>Streptophyta</taxon>
        <taxon>Embryophyta</taxon>
        <taxon>Tracheophyta</taxon>
        <taxon>Spermatophyta</taxon>
        <taxon>Magnoliopsida</taxon>
        <taxon>eudicotyledons</taxon>
        <taxon>Gunneridae</taxon>
        <taxon>Pentapetalae</taxon>
        <taxon>asterids</taxon>
        <taxon>lamiids</taxon>
        <taxon>Lamiales</taxon>
        <taxon>Bignoniaceae</taxon>
        <taxon>Crescentiina</taxon>
        <taxon>Tabebuia alliance</taxon>
        <taxon>Handroanthus</taxon>
    </lineage>
</organism>
<keyword evidence="1" id="KW-1133">Transmembrane helix</keyword>
<keyword evidence="1" id="KW-0812">Transmembrane</keyword>
<protein>
    <recommendedName>
        <fullName evidence="5">Extracellular ligand-gated ion channel</fullName>
    </recommendedName>
</protein>
<name>A0A2G9I2R6_9LAMI</name>
<dbReference type="Proteomes" id="UP000231279">
    <property type="component" value="Unassembled WGS sequence"/>
</dbReference>
<gene>
    <name evidence="3" type="ORF">CDL12_03373</name>
    <name evidence="2" type="ORF">CDL12_21369</name>
</gene>
<dbReference type="STRING" id="429701.A0A2G9I2R6"/>
<feature type="transmembrane region" description="Helical" evidence="1">
    <location>
        <begin position="189"/>
        <end position="212"/>
    </location>
</feature>
<dbReference type="InterPro" id="IPR021924">
    <property type="entry name" value="DUF3537"/>
</dbReference>
<sequence length="437" mass="49680">MGDERATLLDPNKSRAFARCVSYSQDELHVFRTWLKWLCVDQSNHWTSFLSWLVFLGFTILVPALSHFVLACTDCDSLHSRPYDAVAQLSLSSVAALSFICLSGFVRKYGLRRFLFFDKLCDESETVRNDYTKQFNRSLKLLFVFVLPCFAAESAYKIWWYSSGGTRIPFLGNVIVSNTVACTLELFSWFYRTVVFFLVCILFRLICCLQILRLQDFAQVFQVDSDVEAVLREHLRIRRHLRIISHRYRSFILWALILITASQFASLLMTMRSSADVDIYHTGELAVCSVSLLAGLMIILRSATRITHKALAVTCLAAKWHVCATIDSFDAPEAETPVAPVVEEQFFTQSSEGSSDLDDVGDEEDELDNTNFVPSYAYSTISFQKRQALVTYFENNRAGITIFGFMLDRTSLHTIFGIELSLLLWLLGKTVGNLSSP</sequence>
<evidence type="ECO:0000313" key="2">
    <source>
        <dbReference type="EMBL" id="PIN06090.1"/>
    </source>
</evidence>